<organism evidence="2">
    <name type="scientific">Drosophila melanogaster</name>
    <name type="common">Fruit fly</name>
    <dbReference type="NCBI Taxonomy" id="7227"/>
    <lineage>
        <taxon>Eukaryota</taxon>
        <taxon>Metazoa</taxon>
        <taxon>Ecdysozoa</taxon>
        <taxon>Arthropoda</taxon>
        <taxon>Hexapoda</taxon>
        <taxon>Insecta</taxon>
        <taxon>Pterygota</taxon>
        <taxon>Neoptera</taxon>
        <taxon>Endopterygota</taxon>
        <taxon>Diptera</taxon>
        <taxon>Brachycera</taxon>
        <taxon>Muscomorpha</taxon>
        <taxon>Ephydroidea</taxon>
        <taxon>Drosophilidae</taxon>
        <taxon>Drosophila</taxon>
        <taxon>Sophophora</taxon>
    </lineage>
</organism>
<dbReference type="EMBL" id="BT072968">
    <property type="protein sequence ID" value="ACN88649.1"/>
    <property type="molecule type" value="mRNA"/>
</dbReference>
<reference evidence="2" key="1">
    <citation type="submission" date="2009-03" db="EMBL/GenBank/DDBJ databases">
        <authorList>
            <person name="Carlson J."/>
            <person name="Booth B."/>
            <person name="Frise E."/>
            <person name="Sandler J."/>
            <person name="Wan K."/>
            <person name="Yu C."/>
            <person name="Celniker S."/>
        </authorList>
    </citation>
    <scope>NUCLEOTIDE SEQUENCE</scope>
</reference>
<sequence length="69" mass="7369">KTLKISQGKHAQPLRRSSSGKLTDGHGKSRQAEGFRSAADDSKQWTRKMLARSGKLTNNGSVSQSLSGG</sequence>
<protein>
    <submittedName>
        <fullName evidence="2">MIP09619p</fullName>
    </submittedName>
</protein>
<name>C0PVB2_DROME</name>
<dbReference type="AlphaFoldDB" id="C0PVB2"/>
<feature type="compositionally biased region" description="Basic and acidic residues" evidence="1">
    <location>
        <begin position="23"/>
        <end position="44"/>
    </location>
</feature>
<evidence type="ECO:0000256" key="1">
    <source>
        <dbReference type="SAM" id="MobiDB-lite"/>
    </source>
</evidence>
<accession>C0PVB2</accession>
<evidence type="ECO:0000313" key="2">
    <source>
        <dbReference type="EMBL" id="ACN88649.1"/>
    </source>
</evidence>
<proteinExistence type="evidence at transcript level"/>
<gene>
    <name evidence="2" type="primary">rdx-RA</name>
</gene>
<feature type="region of interest" description="Disordered" evidence="1">
    <location>
        <begin position="1"/>
        <end position="44"/>
    </location>
</feature>
<feature type="non-terminal residue" evidence="2">
    <location>
        <position position="1"/>
    </location>
</feature>